<dbReference type="PANTHER" id="PTHR30033">
    <property type="entry name" value="FLAGELLAR HOOK-ASSOCIATED PROTEIN 1"/>
    <property type="match status" value="1"/>
</dbReference>
<name>A0A410Q9M7_9FIRM</name>
<protein>
    <recommendedName>
        <fullName evidence="4 7">Flagellar hook-associated protein 1</fullName>
        <shortName evidence="7">HAP1</shortName>
    </recommendedName>
</protein>
<dbReference type="InterPro" id="IPR002371">
    <property type="entry name" value="FlgK"/>
</dbReference>
<keyword evidence="10" id="KW-0969">Cilium</keyword>
<organism evidence="10 11">
    <name type="scientific">Acidilutibacter cellobiosedens</name>
    <dbReference type="NCBI Taxonomy" id="2507161"/>
    <lineage>
        <taxon>Bacteria</taxon>
        <taxon>Bacillati</taxon>
        <taxon>Bacillota</taxon>
        <taxon>Tissierellia</taxon>
        <taxon>Tissierellales</taxon>
        <taxon>Acidilutibacteraceae</taxon>
        <taxon>Acidilutibacter</taxon>
    </lineage>
</organism>
<evidence type="ECO:0000256" key="5">
    <source>
        <dbReference type="ARBA" id="ARBA00022525"/>
    </source>
</evidence>
<evidence type="ECO:0000256" key="3">
    <source>
        <dbReference type="ARBA" id="ARBA00009677"/>
    </source>
</evidence>
<dbReference type="OrthoDB" id="9802553at2"/>
<evidence type="ECO:0000256" key="6">
    <source>
        <dbReference type="ARBA" id="ARBA00023143"/>
    </source>
</evidence>
<keyword evidence="5 7" id="KW-0964">Secreted</keyword>
<dbReference type="EMBL" id="CP035282">
    <property type="protein sequence ID" value="QAT60687.1"/>
    <property type="molecule type" value="Genomic_DNA"/>
</dbReference>
<dbReference type="InterPro" id="IPR053927">
    <property type="entry name" value="FlgK_helical"/>
</dbReference>
<evidence type="ECO:0000259" key="8">
    <source>
        <dbReference type="Pfam" id="PF06429"/>
    </source>
</evidence>
<feature type="domain" description="Flagellar basal-body/hook protein C-terminal" evidence="8">
    <location>
        <begin position="427"/>
        <end position="465"/>
    </location>
</feature>
<dbReference type="GO" id="GO:0044780">
    <property type="term" value="P:bacterial-type flagellum assembly"/>
    <property type="evidence" value="ECO:0007669"/>
    <property type="project" value="InterPro"/>
</dbReference>
<dbReference type="AlphaFoldDB" id="A0A410Q9M7"/>
<dbReference type="GO" id="GO:0005198">
    <property type="term" value="F:structural molecule activity"/>
    <property type="evidence" value="ECO:0007669"/>
    <property type="project" value="UniProtKB-UniRule"/>
</dbReference>
<dbReference type="PRINTS" id="PR01005">
    <property type="entry name" value="FLGHOOKAP1"/>
</dbReference>
<dbReference type="NCBIfam" id="TIGR02492">
    <property type="entry name" value="flgK_ends"/>
    <property type="match status" value="1"/>
</dbReference>
<accession>A0A410Q9M7</accession>
<comment type="subcellular location">
    <subcellularLocation>
        <location evidence="1 7">Bacterial flagellum</location>
    </subcellularLocation>
    <subcellularLocation>
        <location evidence="2 7">Secreted</location>
    </subcellularLocation>
</comment>
<evidence type="ECO:0000256" key="2">
    <source>
        <dbReference type="ARBA" id="ARBA00004613"/>
    </source>
</evidence>
<gene>
    <name evidence="7 10" type="primary">flgK</name>
    <name evidence="10" type="ORF">EQM13_03390</name>
</gene>
<comment type="similarity">
    <text evidence="3 7">Belongs to the flagella basal body rod proteins family.</text>
</comment>
<feature type="domain" description="Flagellar hook-associated protein FlgK helical" evidence="9">
    <location>
        <begin position="96"/>
        <end position="326"/>
    </location>
</feature>
<dbReference type="Pfam" id="PF22638">
    <property type="entry name" value="FlgK_D1"/>
    <property type="match status" value="1"/>
</dbReference>
<dbReference type="RefSeq" id="WP_128751950.1">
    <property type="nucleotide sequence ID" value="NZ_CP035282.1"/>
</dbReference>
<dbReference type="InterPro" id="IPR010930">
    <property type="entry name" value="Flg_bb/hook_C_dom"/>
</dbReference>
<keyword evidence="6 7" id="KW-0975">Bacterial flagellum</keyword>
<dbReference type="KEGG" id="spoa:EQM13_03390"/>
<evidence type="ECO:0000313" key="10">
    <source>
        <dbReference type="EMBL" id="QAT60687.1"/>
    </source>
</evidence>
<evidence type="ECO:0000313" key="11">
    <source>
        <dbReference type="Proteomes" id="UP000287969"/>
    </source>
</evidence>
<reference evidence="11" key="1">
    <citation type="submission" date="2019-01" db="EMBL/GenBank/DDBJ databases">
        <title>Draft genomes of a novel of Sporanaerobacter strains.</title>
        <authorList>
            <person name="Ma S."/>
        </authorList>
    </citation>
    <scope>NUCLEOTIDE SEQUENCE [LARGE SCALE GENOMIC DNA]</scope>
    <source>
        <strain evidence="11">NJN-17</strain>
    </source>
</reference>
<evidence type="ECO:0000256" key="1">
    <source>
        <dbReference type="ARBA" id="ARBA00004365"/>
    </source>
</evidence>
<keyword evidence="10" id="KW-0966">Cell projection</keyword>
<sequence length="469" mass="53112">MSFGGLYISVSGIKANERSLDTISHNIANVNNADYVRQNAIHAFSRYRNIENGSIQVGTGVNVQEIRQMRDEFLDLKYRKENTILGYWQSQGDILGEIEAVFNEKTDSQTGLQDVLNEFWDGWDELYKEADSLTIRGVLHERAISLTETINHMSDQLNSIQLDLNKEILNEAEKVNTLLSQISELNSKITMTESPGSNIKANDFRDERNALIDELSELLPVDYYESNNHGIVVSLNGRDLINGEYSNPIEIKKDSRGFGYLYWSDTGEEIQQKEGGRLFGYIHARDVVIDKYRDKLNIFVKTIADGINECVKKGYDLEGNPGVSFFLGNLPDGSDIDASNIRVNPELSNFNKIAVSTDPTERGNGEIIKKYIDDLKDKKFSELDGSTFEVYYRNVILDLGIDGNQASTIVQNQNSLLKEISDRKSSISGVSLEEEITDMINYQHSYIANTRVFNVIDEMMDLIINRMVQ</sequence>
<dbReference type="GO" id="GO:0005576">
    <property type="term" value="C:extracellular region"/>
    <property type="evidence" value="ECO:0007669"/>
    <property type="project" value="UniProtKB-SubCell"/>
</dbReference>
<dbReference type="Proteomes" id="UP000287969">
    <property type="component" value="Chromosome"/>
</dbReference>
<dbReference type="SUPFAM" id="SSF64518">
    <property type="entry name" value="Phase 1 flagellin"/>
    <property type="match status" value="1"/>
</dbReference>
<evidence type="ECO:0000259" key="9">
    <source>
        <dbReference type="Pfam" id="PF22638"/>
    </source>
</evidence>
<keyword evidence="10" id="KW-0282">Flagellum</keyword>
<dbReference type="GO" id="GO:0009424">
    <property type="term" value="C:bacterial-type flagellum hook"/>
    <property type="evidence" value="ECO:0007669"/>
    <property type="project" value="UniProtKB-UniRule"/>
</dbReference>
<dbReference type="PANTHER" id="PTHR30033:SF1">
    <property type="entry name" value="FLAGELLAR HOOK-ASSOCIATED PROTEIN 1"/>
    <property type="match status" value="1"/>
</dbReference>
<evidence type="ECO:0000256" key="7">
    <source>
        <dbReference type="RuleBase" id="RU362065"/>
    </source>
</evidence>
<proteinExistence type="inferred from homology"/>
<dbReference type="Pfam" id="PF06429">
    <property type="entry name" value="Flg_bbr_C"/>
    <property type="match status" value="1"/>
</dbReference>
<keyword evidence="11" id="KW-1185">Reference proteome</keyword>
<evidence type="ECO:0000256" key="4">
    <source>
        <dbReference type="ARBA" id="ARBA00016244"/>
    </source>
</evidence>